<organism evidence="1 2">
    <name type="scientific">Solemya pervernicosa gill symbiont</name>
    <dbReference type="NCBI Taxonomy" id="642797"/>
    <lineage>
        <taxon>Bacteria</taxon>
        <taxon>Pseudomonadati</taxon>
        <taxon>Pseudomonadota</taxon>
        <taxon>Gammaproteobacteria</taxon>
        <taxon>sulfur-oxidizing symbionts</taxon>
    </lineage>
</organism>
<protein>
    <recommendedName>
        <fullName evidence="3">Mu-like prophage FluMu protein gp29</fullName>
    </recommendedName>
</protein>
<dbReference type="Proteomes" id="UP000191110">
    <property type="component" value="Unassembled WGS sequence"/>
</dbReference>
<accession>A0A1T2L998</accession>
<sequence>MERTSRIVDRNGQPIRTKLLTEEIATASTTGVRNIWGNNPVAENLTPDRLAQILRSAAEGDAHEQLTLAEEMEEREPHYGSVLGTRKRAVTKLPINIEAASDESKDLEIAEAVREQFRRPEFRSMKKALMDALGKSYSAVEIMWDRGALWQPAAFEWRDPRFFRFDRETGRELRLLDESDMLNGIALEPYKFIVHRPQLKMGLPIRSGLARLVAVSYMCKSYALTDWLAFAEVFGMPIRVGRYGPGASNEDINTLISAVANIGSDAAAAIPNSMNIEFIEGGKSAGGHELFQRLAEWLDKQTSKAVLGQTMTTDDGSSQSQANVHNEVREDIQEDDAADLAETLNRDVIRPFVDLNFGPQENYPRAEINIPQPENIEALAKALEVFVPLGLQVKESEIRDKLSLTDPEDGDLLLSAPAAATPPIATATAENHAQHCSHSATALNREGAPSDAIDELEAEALEEWEQQLAPIVDPIQLLANESQSFEEFLAGLTELEMDSAEVVKTLALQSFKARGVGDVEQQ</sequence>
<comment type="caution">
    <text evidence="1">The sequence shown here is derived from an EMBL/GenBank/DDBJ whole genome shotgun (WGS) entry which is preliminary data.</text>
</comment>
<name>A0A1T2L998_9GAMM</name>
<dbReference type="InterPro" id="IPR009279">
    <property type="entry name" value="Portal_Mu"/>
</dbReference>
<dbReference type="Pfam" id="PF06074">
    <property type="entry name" value="Portal_Mu"/>
    <property type="match status" value="1"/>
</dbReference>
<dbReference type="EMBL" id="MPRL01000007">
    <property type="protein sequence ID" value="OOZ41650.1"/>
    <property type="molecule type" value="Genomic_DNA"/>
</dbReference>
<dbReference type="OrthoDB" id="9797300at2"/>
<evidence type="ECO:0000313" key="2">
    <source>
        <dbReference type="Proteomes" id="UP000191110"/>
    </source>
</evidence>
<proteinExistence type="predicted"/>
<dbReference type="AlphaFoldDB" id="A0A1T2L998"/>
<dbReference type="RefSeq" id="WP_078482597.1">
    <property type="nucleotide sequence ID" value="NZ_MPRL01000007.1"/>
</dbReference>
<gene>
    <name evidence="1" type="ORF">BOW53_02940</name>
</gene>
<reference evidence="1 2" key="1">
    <citation type="submission" date="2016-11" db="EMBL/GenBank/DDBJ databases">
        <title>Mixed transmission modes and dynamic genome evolution in an obligate animal-bacterial symbiosis.</title>
        <authorList>
            <person name="Russell S.L."/>
            <person name="Corbett-Detig R.B."/>
            <person name="Cavanaugh C.M."/>
        </authorList>
    </citation>
    <scope>NUCLEOTIDE SEQUENCE [LARGE SCALE GENOMIC DNA]</scope>
    <source>
        <strain evidence="1">Sveles-Q1</strain>
    </source>
</reference>
<keyword evidence="2" id="KW-1185">Reference proteome</keyword>
<evidence type="ECO:0008006" key="3">
    <source>
        <dbReference type="Google" id="ProtNLM"/>
    </source>
</evidence>
<evidence type="ECO:0000313" key="1">
    <source>
        <dbReference type="EMBL" id="OOZ41650.1"/>
    </source>
</evidence>